<protein>
    <submittedName>
        <fullName evidence="1">Uncharacterized protein</fullName>
    </submittedName>
</protein>
<dbReference type="AlphaFoldDB" id="A0A6M1LNQ1"/>
<dbReference type="EMBL" id="JAAIKB010000007">
    <property type="protein sequence ID" value="NGM21990.1"/>
    <property type="molecule type" value="Genomic_DNA"/>
</dbReference>
<name>A0A6M1LNQ1_9PROT</name>
<dbReference type="Proteomes" id="UP000475385">
    <property type="component" value="Unassembled WGS sequence"/>
</dbReference>
<evidence type="ECO:0000313" key="1">
    <source>
        <dbReference type="EMBL" id="NGM21990.1"/>
    </source>
</evidence>
<comment type="caution">
    <text evidence="1">The sequence shown here is derived from an EMBL/GenBank/DDBJ whole genome shotgun (WGS) entry which is preliminary data.</text>
</comment>
<sequence length="47" mass="5463">MVAEVPPPYAYRAPPPAYYAPPPPPVYYAPRPYYGPRAYGYRPYRGW</sequence>
<proteinExistence type="predicted"/>
<keyword evidence="2" id="KW-1185">Reference proteome</keyword>
<evidence type="ECO:0000313" key="2">
    <source>
        <dbReference type="Proteomes" id="UP000475385"/>
    </source>
</evidence>
<gene>
    <name evidence="1" type="ORF">G3576_18345</name>
</gene>
<organism evidence="1 2">
    <name type="scientific">Falsiroseomonas algicola</name>
    <dbReference type="NCBI Taxonomy" id="2716930"/>
    <lineage>
        <taxon>Bacteria</taxon>
        <taxon>Pseudomonadati</taxon>
        <taxon>Pseudomonadota</taxon>
        <taxon>Alphaproteobacteria</taxon>
        <taxon>Acetobacterales</taxon>
        <taxon>Roseomonadaceae</taxon>
        <taxon>Falsiroseomonas</taxon>
    </lineage>
</organism>
<dbReference type="RefSeq" id="WP_164695711.1">
    <property type="nucleotide sequence ID" value="NZ_JAAIKB010000007.1"/>
</dbReference>
<reference evidence="1 2" key="1">
    <citation type="submission" date="2020-03" db="EMBL/GenBank/DDBJ databases">
        <title>Roseomonas stagni sp. nov., isolated from pond water in Japan.</title>
        <authorList>
            <person name="Furuhata K."/>
            <person name="Miyamoto H."/>
            <person name="Goto K."/>
        </authorList>
    </citation>
    <scope>NUCLEOTIDE SEQUENCE [LARGE SCALE GENOMIC DNA]</scope>
    <source>
        <strain evidence="1 2">PeD5</strain>
    </source>
</reference>
<accession>A0A6M1LNQ1</accession>